<dbReference type="AlphaFoldDB" id="A0A1M2V2W3"/>
<dbReference type="OMA" id="SDNFVKP"/>
<dbReference type="GO" id="GO:0017064">
    <property type="term" value="F:fatty acid amide hydrolase activity"/>
    <property type="evidence" value="ECO:0007669"/>
    <property type="project" value="TreeGrafter"/>
</dbReference>
<dbReference type="InterPro" id="IPR052096">
    <property type="entry name" value="Endocannabinoid_amidase"/>
</dbReference>
<dbReference type="Pfam" id="PF01425">
    <property type="entry name" value="Amidase"/>
    <property type="match status" value="1"/>
</dbReference>
<organism evidence="6 7">
    <name type="scientific">Trametes pubescens</name>
    <name type="common">White-rot fungus</name>
    <dbReference type="NCBI Taxonomy" id="154538"/>
    <lineage>
        <taxon>Eukaryota</taxon>
        <taxon>Fungi</taxon>
        <taxon>Dikarya</taxon>
        <taxon>Basidiomycota</taxon>
        <taxon>Agaricomycotina</taxon>
        <taxon>Agaricomycetes</taxon>
        <taxon>Polyporales</taxon>
        <taxon>Polyporaceae</taxon>
        <taxon>Trametes</taxon>
    </lineage>
</organism>
<evidence type="ECO:0000313" key="7">
    <source>
        <dbReference type="Proteomes" id="UP000184267"/>
    </source>
</evidence>
<protein>
    <recommendedName>
        <fullName evidence="3">amidase</fullName>
        <ecNumber evidence="3">3.5.1.4</ecNumber>
    </recommendedName>
</protein>
<comment type="catalytic activity">
    <reaction evidence="1">
        <text>a monocarboxylic acid amide + H2O = a monocarboxylate + NH4(+)</text>
        <dbReference type="Rhea" id="RHEA:12020"/>
        <dbReference type="ChEBI" id="CHEBI:15377"/>
        <dbReference type="ChEBI" id="CHEBI:28938"/>
        <dbReference type="ChEBI" id="CHEBI:35757"/>
        <dbReference type="ChEBI" id="CHEBI:83628"/>
        <dbReference type="EC" id="3.5.1.4"/>
    </reaction>
</comment>
<evidence type="ECO:0000256" key="2">
    <source>
        <dbReference type="ARBA" id="ARBA00009199"/>
    </source>
</evidence>
<dbReference type="GO" id="GO:0009062">
    <property type="term" value="P:fatty acid catabolic process"/>
    <property type="evidence" value="ECO:0007669"/>
    <property type="project" value="TreeGrafter"/>
</dbReference>
<dbReference type="PANTHER" id="PTHR45847">
    <property type="entry name" value="FATTY ACID AMIDE HYDROLASE"/>
    <property type="match status" value="1"/>
</dbReference>
<comment type="similarity">
    <text evidence="2">Belongs to the amidase family.</text>
</comment>
<dbReference type="InterPro" id="IPR023631">
    <property type="entry name" value="Amidase_dom"/>
</dbReference>
<proteinExistence type="inferred from homology"/>
<dbReference type="InterPro" id="IPR036928">
    <property type="entry name" value="AS_sf"/>
</dbReference>
<dbReference type="PIRSF" id="PIRSF001221">
    <property type="entry name" value="Amidase_fungi"/>
    <property type="match status" value="1"/>
</dbReference>
<evidence type="ECO:0000256" key="4">
    <source>
        <dbReference type="ARBA" id="ARBA00022801"/>
    </source>
</evidence>
<accession>A0A1M2V2W3</accession>
<evidence type="ECO:0000256" key="3">
    <source>
        <dbReference type="ARBA" id="ARBA00012922"/>
    </source>
</evidence>
<keyword evidence="7" id="KW-1185">Reference proteome</keyword>
<dbReference type="Proteomes" id="UP000184267">
    <property type="component" value="Unassembled WGS sequence"/>
</dbReference>
<dbReference type="EMBL" id="MNAD01001715">
    <property type="protein sequence ID" value="OJT01876.1"/>
    <property type="molecule type" value="Genomic_DNA"/>
</dbReference>
<name>A0A1M2V2W3_TRAPU</name>
<dbReference type="OrthoDB" id="6428749at2759"/>
<evidence type="ECO:0000256" key="1">
    <source>
        <dbReference type="ARBA" id="ARBA00001311"/>
    </source>
</evidence>
<dbReference type="STRING" id="154538.A0A1M2V2W3"/>
<dbReference type="Gene3D" id="3.90.1300.10">
    <property type="entry name" value="Amidase signature (AS) domain"/>
    <property type="match status" value="1"/>
</dbReference>
<keyword evidence="4 6" id="KW-0378">Hydrolase</keyword>
<comment type="caution">
    <text evidence="6">The sequence shown here is derived from an EMBL/GenBank/DDBJ whole genome shotgun (WGS) entry which is preliminary data.</text>
</comment>
<gene>
    <name evidence="6" type="ORF">TRAPUB_7653</name>
</gene>
<sequence>MWPFSSAAYVEIARRKQTRREDALRIARALSAPDAEPYLRATAKEIVQRIAKGDWTASDVLDAYLARAVLAQDVTNCLTEVLFAEARAQAKALDDEFTRTGKVRGPLHGVPVSFKDTYDIKGHDTTLGFSSHADDPRPEDSLVVALVRAAGGIPICKTNVPQLIFFFECVNPVWGCTLNPYSKSYSSGGTSGGEAALLAMDGAALGWGTDIGGSLRIPAAFCGVFSLKPGWGRISMTGIQGTWPGFEGIHTVAGPMGRSVDDIELGARLVFGKMGDDFDPAPLPYRDPQMPAKLRFGFYLSDNFVKPSPACQRAVREAVDALRKAGHECIEFELPQARRGMEIFIGITAADKYKTLSADLGDDPLEPGVAPLVMGPRLPGWLRNGAAWAVGKLYKDDVVPGVLRAGCGKDVEEYHKWVRQRDEYTRMFCREVWDKHSFDGIIAPALAMPGLPHGSVQYLATLACADLIYNVVDSPVGTVPVTRVRASDIVTPEWMDARVGHGHGSAFVEGLLYGTGAGAEKDPKEKGRCAAGFYDAAKMAGLPVGVQIVGRRWEDEKVIELMRVVDAALGPREFGPGVWKAQGK</sequence>
<dbReference type="PANTHER" id="PTHR45847:SF6">
    <property type="entry name" value="FATTY ACID AMIDE HYDROLASE"/>
    <property type="match status" value="1"/>
</dbReference>
<feature type="domain" description="Amidase" evidence="5">
    <location>
        <begin position="59"/>
        <end position="558"/>
    </location>
</feature>
<evidence type="ECO:0000313" key="6">
    <source>
        <dbReference type="EMBL" id="OJT01876.1"/>
    </source>
</evidence>
<evidence type="ECO:0000259" key="5">
    <source>
        <dbReference type="Pfam" id="PF01425"/>
    </source>
</evidence>
<dbReference type="SUPFAM" id="SSF75304">
    <property type="entry name" value="Amidase signature (AS) enzymes"/>
    <property type="match status" value="1"/>
</dbReference>
<dbReference type="FunFam" id="3.90.1300.10:FF:000003">
    <property type="entry name" value="Amidase signature enzyme"/>
    <property type="match status" value="1"/>
</dbReference>
<dbReference type="GO" id="GO:0004040">
    <property type="term" value="F:amidase activity"/>
    <property type="evidence" value="ECO:0007669"/>
    <property type="project" value="UniProtKB-EC"/>
</dbReference>
<dbReference type="EC" id="3.5.1.4" evidence="3"/>
<reference evidence="6 7" key="1">
    <citation type="submission" date="2016-10" db="EMBL/GenBank/DDBJ databases">
        <title>Genome sequence of the basidiomycete white-rot fungus Trametes pubescens.</title>
        <authorList>
            <person name="Makela M.R."/>
            <person name="Granchi Z."/>
            <person name="Peng M."/>
            <person name="De Vries R.P."/>
            <person name="Grigoriev I."/>
            <person name="Riley R."/>
            <person name="Hilden K."/>
        </authorList>
    </citation>
    <scope>NUCLEOTIDE SEQUENCE [LARGE SCALE GENOMIC DNA]</scope>
    <source>
        <strain evidence="6 7">FBCC735</strain>
    </source>
</reference>